<organism evidence="4 5">
    <name type="scientific">Cinchona calisaya</name>
    <dbReference type="NCBI Taxonomy" id="153742"/>
    <lineage>
        <taxon>Eukaryota</taxon>
        <taxon>Viridiplantae</taxon>
        <taxon>Streptophyta</taxon>
        <taxon>Embryophyta</taxon>
        <taxon>Tracheophyta</taxon>
        <taxon>Spermatophyta</taxon>
        <taxon>Magnoliopsida</taxon>
        <taxon>eudicotyledons</taxon>
        <taxon>Gunneridae</taxon>
        <taxon>Pentapetalae</taxon>
        <taxon>asterids</taxon>
        <taxon>lamiids</taxon>
        <taxon>Gentianales</taxon>
        <taxon>Rubiaceae</taxon>
        <taxon>Cinchonoideae</taxon>
        <taxon>Cinchoneae</taxon>
        <taxon>Cinchona</taxon>
    </lineage>
</organism>
<proteinExistence type="predicted"/>
<accession>A0ABD2XUM3</accession>
<gene>
    <name evidence="4" type="ORF">ACH5RR_040666</name>
</gene>
<feature type="region of interest" description="Disordered" evidence="1">
    <location>
        <begin position="86"/>
        <end position="143"/>
    </location>
</feature>
<evidence type="ECO:0000256" key="2">
    <source>
        <dbReference type="SAM" id="Phobius"/>
    </source>
</evidence>
<feature type="transmembrane region" description="Helical" evidence="2">
    <location>
        <begin position="48"/>
        <end position="67"/>
    </location>
</feature>
<dbReference type="Pfam" id="PF03407">
    <property type="entry name" value="Nucleotid_trans"/>
    <property type="match status" value="1"/>
</dbReference>
<protein>
    <recommendedName>
        <fullName evidence="3">Nucleotide-diphospho-sugar transferase domain-containing protein</fullName>
    </recommendedName>
</protein>
<comment type="caution">
    <text evidence="4">The sequence shown here is derived from an EMBL/GenBank/DDBJ whole genome shotgun (WGS) entry which is preliminary data.</text>
</comment>
<keyword evidence="2" id="KW-0812">Transmembrane</keyword>
<keyword evidence="5" id="KW-1185">Reference proteome</keyword>
<feature type="domain" description="Nucleotide-diphospho-sugar transferase" evidence="3">
    <location>
        <begin position="195"/>
        <end position="393"/>
    </location>
</feature>
<keyword evidence="2" id="KW-0472">Membrane</keyword>
<dbReference type="EMBL" id="JBJUIK010000017">
    <property type="protein sequence ID" value="KAL3497934.1"/>
    <property type="molecule type" value="Genomic_DNA"/>
</dbReference>
<feature type="compositionally biased region" description="Polar residues" evidence="1">
    <location>
        <begin position="16"/>
        <end position="37"/>
    </location>
</feature>
<dbReference type="InterPro" id="IPR005069">
    <property type="entry name" value="Nucl-diP-sugar_transferase"/>
</dbReference>
<feature type="compositionally biased region" description="Polar residues" evidence="1">
    <location>
        <begin position="105"/>
        <end position="130"/>
    </location>
</feature>
<dbReference type="Proteomes" id="UP001630127">
    <property type="component" value="Unassembled WGS sequence"/>
</dbReference>
<evidence type="ECO:0000259" key="3">
    <source>
        <dbReference type="Pfam" id="PF03407"/>
    </source>
</evidence>
<dbReference type="PANTHER" id="PTHR46038:SF58">
    <property type="entry name" value="GLYCOSYLTRANSFERASE"/>
    <property type="match status" value="1"/>
</dbReference>
<evidence type="ECO:0000313" key="4">
    <source>
        <dbReference type="EMBL" id="KAL3497934.1"/>
    </source>
</evidence>
<dbReference type="PANTHER" id="PTHR46038">
    <property type="entry name" value="EXPRESSED PROTEIN-RELATED"/>
    <property type="match status" value="1"/>
</dbReference>
<name>A0ABD2XUM3_9GENT</name>
<dbReference type="InterPro" id="IPR044821">
    <property type="entry name" value="At1g28695/At4g15970-like"/>
</dbReference>
<evidence type="ECO:0000313" key="5">
    <source>
        <dbReference type="Proteomes" id="UP001630127"/>
    </source>
</evidence>
<dbReference type="AlphaFoldDB" id="A0ABD2XUM3"/>
<evidence type="ECO:0000256" key="1">
    <source>
        <dbReference type="SAM" id="MobiDB-lite"/>
    </source>
</evidence>
<keyword evidence="2" id="KW-1133">Transmembrane helix</keyword>
<feature type="compositionally biased region" description="Polar residues" evidence="1">
    <location>
        <begin position="86"/>
        <end position="98"/>
    </location>
</feature>
<reference evidence="4 5" key="1">
    <citation type="submission" date="2024-11" db="EMBL/GenBank/DDBJ databases">
        <title>A near-complete genome assembly of Cinchona calisaya.</title>
        <authorList>
            <person name="Lian D.C."/>
            <person name="Zhao X.W."/>
            <person name="Wei L."/>
        </authorList>
    </citation>
    <scope>NUCLEOTIDE SEQUENCE [LARGE SCALE GENOMIC DNA]</scope>
    <source>
        <tissue evidence="4">Nenye</tissue>
    </source>
</reference>
<sequence>MDSGGCGNSFDRDDNNQPSTFNSGGNQQQHPIENSNGHQDHPPISRKIIIRMTLLFTAVAVACFVLYNSDYRNQYLLITWRNPLSSTSQGTTKTNQISLPPDAKNFSNSPDELLQGNNKSSMLNLSSPTNSEEETLPSLVNQENEERKLEKVLNKAAMANKTVIIAALNAAWIAPNSIFDLFLESFKIGNGTQRLLNHVVVMALDKKAYSRCLELHSHCYVLNTEGVDFSGAANFMTRDYLKITWRKIELVQTILHMGYNCIFTDIDILWFRDPFSHFLRGADIQVSSDHYEHSSTDLRNVANTGFYYVKSNKKTIQFYKLWYKSKDKLPGRHDQDVFNRIRHDPFIKKIGLKIKFLDTAFYGGFCEPSKDINVVCTMHANCCGHLDRKIHDLKMLLDDWKKYMAFPSEESTTEPQSWTIPRICGRHKI</sequence>
<feature type="region of interest" description="Disordered" evidence="1">
    <location>
        <begin position="1"/>
        <end position="41"/>
    </location>
</feature>